<keyword evidence="3" id="KW-1185">Reference proteome</keyword>
<feature type="chain" id="PRO_5045753901" description="SH3b domain-containing protein" evidence="1">
    <location>
        <begin position="32"/>
        <end position="284"/>
    </location>
</feature>
<evidence type="ECO:0000256" key="1">
    <source>
        <dbReference type="SAM" id="SignalP"/>
    </source>
</evidence>
<accession>A0ABR7ETY9</accession>
<evidence type="ECO:0000313" key="3">
    <source>
        <dbReference type="Proteomes" id="UP000647235"/>
    </source>
</evidence>
<organism evidence="2 3">
    <name type="scientific">Dorea hominis</name>
    <dbReference type="NCBI Taxonomy" id="2763040"/>
    <lineage>
        <taxon>Bacteria</taxon>
        <taxon>Bacillati</taxon>
        <taxon>Bacillota</taxon>
        <taxon>Clostridia</taxon>
        <taxon>Lachnospirales</taxon>
        <taxon>Lachnospiraceae</taxon>
        <taxon>Dorea</taxon>
    </lineage>
</organism>
<dbReference type="RefSeq" id="WP_118661279.1">
    <property type="nucleotide sequence ID" value="NZ_JACOOY010000006.1"/>
</dbReference>
<sequence>MKNTYFKSVKVALSCALVASMCLAFPTMTKAASVRNVPVKKEISADVTGDGKMDKILVKTIIGKDDCVSRVKITVNNKLAYSKSYANQGINSVNAKYARMTNKNEFVQLMAIGDNDCINDNKIYRYDNKSKKFVCVSKLDDTACEIVSAKKNSLTLKHADQPAETGWLNWTMDYRVSNNKLVLADATTSTVKSIIGNDRNDYYSKLFKKNTFVTAKKVNLYNGSKVACKVPAGKKVVLKKLTFSNGKIYLEFRYGKKAGWMSVNNENYNYRSPYFKSVSNRLVG</sequence>
<gene>
    <name evidence="2" type="ORF">H8S07_05895</name>
</gene>
<protein>
    <recommendedName>
        <fullName evidence="4">SH3b domain-containing protein</fullName>
    </recommendedName>
</protein>
<dbReference type="Proteomes" id="UP000647235">
    <property type="component" value="Unassembled WGS sequence"/>
</dbReference>
<evidence type="ECO:0008006" key="4">
    <source>
        <dbReference type="Google" id="ProtNLM"/>
    </source>
</evidence>
<evidence type="ECO:0000313" key="2">
    <source>
        <dbReference type="EMBL" id="MBC5664809.1"/>
    </source>
</evidence>
<keyword evidence="1" id="KW-0732">Signal</keyword>
<comment type="caution">
    <text evidence="2">The sequence shown here is derived from an EMBL/GenBank/DDBJ whole genome shotgun (WGS) entry which is preliminary data.</text>
</comment>
<name>A0ABR7ETY9_9FIRM</name>
<proteinExistence type="predicted"/>
<feature type="signal peptide" evidence="1">
    <location>
        <begin position="1"/>
        <end position="31"/>
    </location>
</feature>
<reference evidence="2 3" key="1">
    <citation type="submission" date="2020-08" db="EMBL/GenBank/DDBJ databases">
        <title>Genome public.</title>
        <authorList>
            <person name="Liu C."/>
            <person name="Sun Q."/>
        </authorList>
    </citation>
    <scope>NUCLEOTIDE SEQUENCE [LARGE SCALE GENOMIC DNA]</scope>
    <source>
        <strain evidence="2 3">NSJ-36</strain>
    </source>
</reference>
<dbReference type="EMBL" id="JACOOY010000006">
    <property type="protein sequence ID" value="MBC5664809.1"/>
    <property type="molecule type" value="Genomic_DNA"/>
</dbReference>